<evidence type="ECO:0000313" key="2">
    <source>
        <dbReference type="Proteomes" id="UP000189632"/>
    </source>
</evidence>
<protein>
    <submittedName>
        <fullName evidence="1">Uncharacterized protein</fullName>
    </submittedName>
</protein>
<sequence>MNEMSYRQSISSRRQNILESIHILEPMPKIEKQLAKAIDFNLSIQRVNIDIQLYLPDVFLSRALFNASINWRVSVSSS</sequence>
<dbReference type="EMBL" id="CP015625">
    <property type="protein sequence ID" value="AQT46643.1"/>
    <property type="molecule type" value="Genomic_DNA"/>
</dbReference>
<name>A0A1U9MFY6_9HYPH</name>
<proteinExistence type="predicted"/>
<dbReference type="AlphaFoldDB" id="A0A1U9MFY6"/>
<accession>A0A1U9MFY6</accession>
<organism evidence="1 2">
    <name type="scientific">Bartonella choladocola</name>
    <dbReference type="NCBI Taxonomy" id="2750995"/>
    <lineage>
        <taxon>Bacteria</taxon>
        <taxon>Pseudomonadati</taxon>
        <taxon>Pseudomonadota</taxon>
        <taxon>Alphaproteobacteria</taxon>
        <taxon>Hyphomicrobiales</taxon>
        <taxon>Bartonellaceae</taxon>
        <taxon>Bartonella</taxon>
    </lineage>
</organism>
<evidence type="ECO:0000313" key="1">
    <source>
        <dbReference type="EMBL" id="AQT46643.1"/>
    </source>
</evidence>
<dbReference type="Proteomes" id="UP000189632">
    <property type="component" value="Chromosome"/>
</dbReference>
<keyword evidence="2" id="KW-1185">Reference proteome</keyword>
<reference evidence="1 2" key="1">
    <citation type="submission" date="2016-11" db="EMBL/GenBank/DDBJ databases">
        <title>Comparative genomics of Bartonella apis.</title>
        <authorList>
            <person name="Engel P."/>
        </authorList>
    </citation>
    <scope>NUCLEOTIDE SEQUENCE [LARGE SCALE GENOMIC DNA]</scope>
    <source>
        <strain evidence="1 2">BBC0122</strain>
    </source>
</reference>
<gene>
    <name evidence="1" type="ORF">BBC0122_005130</name>
</gene>
<dbReference type="KEGG" id="bapi:BBC0122_005130"/>